<evidence type="ECO:0000313" key="2">
    <source>
        <dbReference type="Proteomes" id="UP001238163"/>
    </source>
</evidence>
<dbReference type="EMBL" id="JAUSVL010000001">
    <property type="protein sequence ID" value="MDQ0287999.1"/>
    <property type="molecule type" value="Genomic_DNA"/>
</dbReference>
<dbReference type="AlphaFoldDB" id="A0AAE3VCJ4"/>
<dbReference type="Proteomes" id="UP001238163">
    <property type="component" value="Unassembled WGS sequence"/>
</dbReference>
<protein>
    <submittedName>
        <fullName evidence="1">Uncharacterized protein</fullName>
    </submittedName>
</protein>
<accession>A0AAE3VCJ4</accession>
<keyword evidence="2" id="KW-1185">Reference proteome</keyword>
<evidence type="ECO:0000313" key="1">
    <source>
        <dbReference type="EMBL" id="MDQ0287999.1"/>
    </source>
</evidence>
<name>A0AAE3VCJ4_9BACT</name>
<proteinExistence type="predicted"/>
<comment type="caution">
    <text evidence="1">The sequence shown here is derived from an EMBL/GenBank/DDBJ whole genome shotgun (WGS) entry which is preliminary data.</text>
</comment>
<reference evidence="1" key="1">
    <citation type="submission" date="2023-07" db="EMBL/GenBank/DDBJ databases">
        <title>Genomic Encyclopedia of Type Strains, Phase IV (KMG-IV): sequencing the most valuable type-strain genomes for metagenomic binning, comparative biology and taxonomic classification.</title>
        <authorList>
            <person name="Goeker M."/>
        </authorList>
    </citation>
    <scope>NUCLEOTIDE SEQUENCE</scope>
    <source>
        <strain evidence="1">DSM 24202</strain>
    </source>
</reference>
<organism evidence="1 2">
    <name type="scientific">Oligosphaera ethanolica</name>
    <dbReference type="NCBI Taxonomy" id="760260"/>
    <lineage>
        <taxon>Bacteria</taxon>
        <taxon>Pseudomonadati</taxon>
        <taxon>Lentisphaerota</taxon>
        <taxon>Oligosphaeria</taxon>
        <taxon>Oligosphaerales</taxon>
        <taxon>Oligosphaeraceae</taxon>
        <taxon>Oligosphaera</taxon>
    </lineage>
</organism>
<sequence length="61" mass="6868">MAALVVGSQATASCISLQKSIPRAFELRRLNLNRYSRQDALSLKISSIIFVFFGYVSRHVH</sequence>
<gene>
    <name evidence="1" type="ORF">J3R75_000106</name>
</gene>